<organism evidence="1 2">
    <name type="scientific">Lactuca virosa</name>
    <dbReference type="NCBI Taxonomy" id="75947"/>
    <lineage>
        <taxon>Eukaryota</taxon>
        <taxon>Viridiplantae</taxon>
        <taxon>Streptophyta</taxon>
        <taxon>Embryophyta</taxon>
        <taxon>Tracheophyta</taxon>
        <taxon>Spermatophyta</taxon>
        <taxon>Magnoliopsida</taxon>
        <taxon>eudicotyledons</taxon>
        <taxon>Gunneridae</taxon>
        <taxon>Pentapetalae</taxon>
        <taxon>asterids</taxon>
        <taxon>campanulids</taxon>
        <taxon>Asterales</taxon>
        <taxon>Asteraceae</taxon>
        <taxon>Cichorioideae</taxon>
        <taxon>Cichorieae</taxon>
        <taxon>Lactucinae</taxon>
        <taxon>Lactuca</taxon>
    </lineage>
</organism>
<reference evidence="1 2" key="1">
    <citation type="submission" date="2022-01" db="EMBL/GenBank/DDBJ databases">
        <authorList>
            <person name="Xiong W."/>
            <person name="Schranz E."/>
        </authorList>
    </citation>
    <scope>NUCLEOTIDE SEQUENCE [LARGE SCALE GENOMIC DNA]</scope>
</reference>
<accession>A0AAU9N7B4</accession>
<dbReference type="InterPro" id="IPR011013">
    <property type="entry name" value="Gal_mutarotase_sf_dom"/>
</dbReference>
<protein>
    <recommendedName>
        <fullName evidence="3">Glucose-6-phosphate 1-epimerase</fullName>
    </recommendedName>
</protein>
<dbReference type="GO" id="GO:0047938">
    <property type="term" value="F:glucose-6-phosphate 1-epimerase activity"/>
    <property type="evidence" value="ECO:0007669"/>
    <property type="project" value="TreeGrafter"/>
</dbReference>
<name>A0AAU9N7B4_9ASTR</name>
<dbReference type="GO" id="GO:0030246">
    <property type="term" value="F:carbohydrate binding"/>
    <property type="evidence" value="ECO:0007669"/>
    <property type="project" value="InterPro"/>
</dbReference>
<dbReference type="InterPro" id="IPR014718">
    <property type="entry name" value="GH-type_carb-bd"/>
</dbReference>
<evidence type="ECO:0000313" key="1">
    <source>
        <dbReference type="EMBL" id="CAH1434647.1"/>
    </source>
</evidence>
<comment type="caution">
    <text evidence="1">The sequence shown here is derived from an EMBL/GenBank/DDBJ whole genome shotgun (WGS) entry which is preliminary data.</text>
</comment>
<dbReference type="Pfam" id="PF01263">
    <property type="entry name" value="Aldose_epim"/>
    <property type="match status" value="1"/>
</dbReference>
<dbReference type="Proteomes" id="UP001157418">
    <property type="component" value="Unassembled WGS sequence"/>
</dbReference>
<dbReference type="Gene3D" id="2.70.98.10">
    <property type="match status" value="1"/>
</dbReference>
<dbReference type="GO" id="GO:0005737">
    <property type="term" value="C:cytoplasm"/>
    <property type="evidence" value="ECO:0007669"/>
    <property type="project" value="TreeGrafter"/>
</dbReference>
<dbReference type="InterPro" id="IPR008183">
    <property type="entry name" value="Aldose_1/G6P_1-epimerase"/>
</dbReference>
<dbReference type="PANTHER" id="PTHR11122:SF51">
    <property type="entry name" value="GLUCOSE-6-PHOSPHATE 1-EPIMERASE"/>
    <property type="match status" value="1"/>
</dbReference>
<evidence type="ECO:0008006" key="3">
    <source>
        <dbReference type="Google" id="ProtNLM"/>
    </source>
</evidence>
<dbReference type="PANTHER" id="PTHR11122">
    <property type="entry name" value="APOSPORY-ASSOCIATED PROTEIN C-RELATED"/>
    <property type="match status" value="1"/>
</dbReference>
<dbReference type="AlphaFoldDB" id="A0AAU9N7B4"/>
<evidence type="ECO:0000313" key="2">
    <source>
        <dbReference type="Proteomes" id="UP001157418"/>
    </source>
</evidence>
<dbReference type="SUPFAM" id="SSF74650">
    <property type="entry name" value="Galactose mutarotase-like"/>
    <property type="match status" value="1"/>
</dbReference>
<dbReference type="EMBL" id="CAKMRJ010003776">
    <property type="protein sequence ID" value="CAH1434647.1"/>
    <property type="molecule type" value="Genomic_DNA"/>
</dbReference>
<dbReference type="GO" id="GO:0005975">
    <property type="term" value="P:carbohydrate metabolic process"/>
    <property type="evidence" value="ECO:0007669"/>
    <property type="project" value="InterPro"/>
</dbReference>
<proteinExistence type="predicted"/>
<feature type="non-terminal residue" evidence="1">
    <location>
        <position position="1"/>
    </location>
</feature>
<sequence>VTHSGAVFHCGNGVPPFHVIKTAEAVAHSRKMMRRSCERRPAVLPSSLIFTLHSHENGDRFALKRNHHGSPFLLCSVNSYPFFHSSNLSYETPKWVSLQKPHFKLGLHQNPSISRKSKGKLEWTKEHPLVKRIRLWRWFATLNQMTNGYVFNDYKSLPRVLLFEPGGSSAEVLLYGGKVVSWKNSQGEELLFMSKNTGGRFPKGGISLCFPQVANTGMMKEICWSKKNAKSFDNIPLRLTPTGNPSSVDLTLKTTANDSNTWPRSFELRLRVSLGPDKMTIISYIKNTDNASLSFTFALQNYLSVSDMSEVRVEGLETLDFHDNLQQGKRFTEQPDAITFDGEVDRVYIKTPGNIAIIDHNKKRTIVIRNEGLPDAGLWTPWDNATKASEIGFGDKDYQNMLSVDSGVLEKPIILKPLEEWKGVSIHDTSGCLCKSESFNHEQVDF</sequence>
<gene>
    <name evidence="1" type="ORF">LVIROSA_LOCUS21151</name>
</gene>
<keyword evidence="2" id="KW-1185">Reference proteome</keyword>